<sequence length="317" mass="36444">MFDFLSGNIVELSDYLFDANKRIYFVYLLSAILLAVPVFIKTSSQFSVVDFWCFLFPKSVYTHQSAKHDYALFFINKLIKSALFPFVVFSMAPIAIAVSSGFESVFGVNPPIEWSSASIIIIFTLLLFVIDDFTRFLLHYLLHKVPMLWEFHKVHHSALVLTPFTIYRSHPIESLLYAFRMAVTQGFVVGLCYYLFGPTLKMYDILGANAFVFLFNIFGSNLRHSHIWLSWGDKIEGWLISPAQHQIHHSDNPKHFDRNFGSALAVWDRLFSCLIKASAVGKITYGISVHHKGHHSLVQIYLEPFKKSIQALFSRRL</sequence>
<dbReference type="EMBL" id="BAAAFA010000009">
    <property type="protein sequence ID" value="GAA0820785.1"/>
    <property type="molecule type" value="Genomic_DNA"/>
</dbReference>
<feature type="transmembrane region" description="Helical" evidence="5">
    <location>
        <begin position="114"/>
        <end position="138"/>
    </location>
</feature>
<feature type="transmembrane region" description="Helical" evidence="5">
    <location>
        <begin position="202"/>
        <end position="219"/>
    </location>
</feature>
<reference evidence="8" key="1">
    <citation type="journal article" date="2019" name="Int. J. Syst. Evol. Microbiol.">
        <title>The Global Catalogue of Microorganisms (GCM) 10K type strain sequencing project: providing services to taxonomists for standard genome sequencing and annotation.</title>
        <authorList>
            <consortium name="The Broad Institute Genomics Platform"/>
            <consortium name="The Broad Institute Genome Sequencing Center for Infectious Disease"/>
            <person name="Wu L."/>
            <person name="Ma J."/>
        </authorList>
    </citation>
    <scope>NUCLEOTIDE SEQUENCE [LARGE SCALE GENOMIC DNA]</scope>
    <source>
        <strain evidence="8">JCM 15608</strain>
    </source>
</reference>
<dbReference type="InterPro" id="IPR050307">
    <property type="entry name" value="Sterol_Desaturase_Related"/>
</dbReference>
<keyword evidence="4 5" id="KW-0472">Membrane</keyword>
<accession>A0ABP3WIJ0</accession>
<feature type="transmembrane region" description="Helical" evidence="5">
    <location>
        <begin position="23"/>
        <end position="40"/>
    </location>
</feature>
<evidence type="ECO:0000313" key="8">
    <source>
        <dbReference type="Proteomes" id="UP001500021"/>
    </source>
</evidence>
<keyword evidence="2 5" id="KW-0812">Transmembrane</keyword>
<evidence type="ECO:0000313" key="7">
    <source>
        <dbReference type="EMBL" id="GAA0820785.1"/>
    </source>
</evidence>
<dbReference type="PANTHER" id="PTHR11863">
    <property type="entry name" value="STEROL DESATURASE"/>
    <property type="match status" value="1"/>
</dbReference>
<comment type="caution">
    <text evidence="7">The sequence shown here is derived from an EMBL/GenBank/DDBJ whole genome shotgun (WGS) entry which is preliminary data.</text>
</comment>
<organism evidence="7 8">
    <name type="scientific">Colwellia asteriadis</name>
    <dbReference type="NCBI Taxonomy" id="517723"/>
    <lineage>
        <taxon>Bacteria</taxon>
        <taxon>Pseudomonadati</taxon>
        <taxon>Pseudomonadota</taxon>
        <taxon>Gammaproteobacteria</taxon>
        <taxon>Alteromonadales</taxon>
        <taxon>Colwelliaceae</taxon>
        <taxon>Colwellia</taxon>
    </lineage>
</organism>
<evidence type="ECO:0000256" key="1">
    <source>
        <dbReference type="ARBA" id="ARBA00004370"/>
    </source>
</evidence>
<evidence type="ECO:0000256" key="5">
    <source>
        <dbReference type="SAM" id="Phobius"/>
    </source>
</evidence>
<feature type="transmembrane region" description="Helical" evidence="5">
    <location>
        <begin position="82"/>
        <end position="102"/>
    </location>
</feature>
<proteinExistence type="predicted"/>
<evidence type="ECO:0000256" key="2">
    <source>
        <dbReference type="ARBA" id="ARBA00022692"/>
    </source>
</evidence>
<keyword evidence="8" id="KW-1185">Reference proteome</keyword>
<gene>
    <name evidence="7" type="ORF">GCM10009111_26790</name>
</gene>
<evidence type="ECO:0000256" key="4">
    <source>
        <dbReference type="ARBA" id="ARBA00023136"/>
    </source>
</evidence>
<comment type="subcellular location">
    <subcellularLocation>
        <location evidence="1">Membrane</location>
    </subcellularLocation>
</comment>
<evidence type="ECO:0000256" key="3">
    <source>
        <dbReference type="ARBA" id="ARBA00022989"/>
    </source>
</evidence>
<feature type="transmembrane region" description="Helical" evidence="5">
    <location>
        <begin position="175"/>
        <end position="196"/>
    </location>
</feature>
<name>A0ABP3WIJ0_9GAMM</name>
<evidence type="ECO:0000259" key="6">
    <source>
        <dbReference type="Pfam" id="PF04116"/>
    </source>
</evidence>
<dbReference type="Proteomes" id="UP001500021">
    <property type="component" value="Unassembled WGS sequence"/>
</dbReference>
<dbReference type="Pfam" id="PF04116">
    <property type="entry name" value="FA_hydroxylase"/>
    <property type="match status" value="1"/>
</dbReference>
<protein>
    <submittedName>
        <fullName evidence="7">Sterol desaturase family protein</fullName>
    </submittedName>
</protein>
<feature type="domain" description="Fatty acid hydroxylase" evidence="6">
    <location>
        <begin position="125"/>
        <end position="271"/>
    </location>
</feature>
<keyword evidence="3 5" id="KW-1133">Transmembrane helix</keyword>
<dbReference type="InterPro" id="IPR006694">
    <property type="entry name" value="Fatty_acid_hydroxylase"/>
</dbReference>
<dbReference type="RefSeq" id="WP_343818068.1">
    <property type="nucleotide sequence ID" value="NZ_BAAAFA010000009.1"/>
</dbReference>